<sequence length="112" mass="12119">MRVFTESGECDQACRDLRTEVLALDVDRVDLVPDGAVPAGAKVDAASITTIAVALAGSPVLVQLGHLLRDWVTRANGRKIVVRDGERSLEITGTTAADNRDVIEAFFRREVE</sequence>
<evidence type="ECO:0000313" key="1">
    <source>
        <dbReference type="EMBL" id="TDV36091.1"/>
    </source>
</evidence>
<organism evidence="1 2">
    <name type="scientific">Actinophytocola oryzae</name>
    <dbReference type="NCBI Taxonomy" id="502181"/>
    <lineage>
        <taxon>Bacteria</taxon>
        <taxon>Bacillati</taxon>
        <taxon>Actinomycetota</taxon>
        <taxon>Actinomycetes</taxon>
        <taxon>Pseudonocardiales</taxon>
        <taxon>Pseudonocardiaceae</taxon>
    </lineage>
</organism>
<keyword evidence="2" id="KW-1185">Reference proteome</keyword>
<reference evidence="1 2" key="1">
    <citation type="submission" date="2019-03" db="EMBL/GenBank/DDBJ databases">
        <title>Genomic Encyclopedia of Archaeal and Bacterial Type Strains, Phase II (KMG-II): from individual species to whole genera.</title>
        <authorList>
            <person name="Goeker M."/>
        </authorList>
    </citation>
    <scope>NUCLEOTIDE SEQUENCE [LARGE SCALE GENOMIC DNA]</scope>
    <source>
        <strain evidence="1 2">DSM 45499</strain>
    </source>
</reference>
<protein>
    <submittedName>
        <fullName evidence="1">Uncharacterized protein</fullName>
    </submittedName>
</protein>
<gene>
    <name evidence="1" type="ORF">CLV71_13269</name>
</gene>
<name>A0A4R7USX5_9PSEU</name>
<dbReference type="Proteomes" id="UP000294927">
    <property type="component" value="Unassembled WGS sequence"/>
</dbReference>
<proteinExistence type="predicted"/>
<dbReference type="EMBL" id="SOCP01000032">
    <property type="protein sequence ID" value="TDV36091.1"/>
    <property type="molecule type" value="Genomic_DNA"/>
</dbReference>
<accession>A0A4R7USX5</accession>
<comment type="caution">
    <text evidence="1">The sequence shown here is derived from an EMBL/GenBank/DDBJ whole genome shotgun (WGS) entry which is preliminary data.</text>
</comment>
<dbReference type="AlphaFoldDB" id="A0A4R7USX5"/>
<evidence type="ECO:0000313" key="2">
    <source>
        <dbReference type="Proteomes" id="UP000294927"/>
    </source>
</evidence>